<evidence type="ECO:0000256" key="5">
    <source>
        <dbReference type="ARBA" id="ARBA00023242"/>
    </source>
</evidence>
<dbReference type="GO" id="GO:0042797">
    <property type="term" value="P:tRNA transcription by RNA polymerase III"/>
    <property type="evidence" value="ECO:0007669"/>
    <property type="project" value="TreeGrafter"/>
</dbReference>
<comment type="similarity">
    <text evidence="6">Belongs to the archaeal Rpo5/eukaryotic RPB5 RNA polymerase subunit family.</text>
</comment>
<dbReference type="GO" id="GO:0005736">
    <property type="term" value="C:RNA polymerase I complex"/>
    <property type="evidence" value="ECO:0007669"/>
    <property type="project" value="TreeGrafter"/>
</dbReference>
<dbReference type="PIRSF" id="PIRSF000747">
    <property type="entry name" value="RPB5"/>
    <property type="match status" value="1"/>
</dbReference>
<keyword evidence="3 9" id="KW-0240">DNA-directed RNA polymerase</keyword>
<dbReference type="GO" id="GO:0006367">
    <property type="term" value="P:transcription initiation at RNA polymerase II promoter"/>
    <property type="evidence" value="ECO:0007669"/>
    <property type="project" value="UniProtKB-ARBA"/>
</dbReference>
<name>A0A1E5R4H9_9ASCO</name>
<protein>
    <recommendedName>
        <fullName evidence="2">DNA-directed RNA polymerases I, II, and III subunit RPABC1</fullName>
    </recommendedName>
</protein>
<comment type="subcellular location">
    <subcellularLocation>
        <location evidence="1">Nucleus</location>
    </subcellularLocation>
</comment>
<gene>
    <name evidence="9" type="ORF">AWRI3579_g3730</name>
</gene>
<dbReference type="OrthoDB" id="248779at2759"/>
<dbReference type="GO" id="GO:0003677">
    <property type="term" value="F:DNA binding"/>
    <property type="evidence" value="ECO:0007669"/>
    <property type="project" value="InterPro"/>
</dbReference>
<dbReference type="GO" id="GO:0003899">
    <property type="term" value="F:DNA-directed RNA polymerase activity"/>
    <property type="evidence" value="ECO:0007669"/>
    <property type="project" value="InterPro"/>
</dbReference>
<evidence type="ECO:0000256" key="3">
    <source>
        <dbReference type="ARBA" id="ARBA00022478"/>
    </source>
</evidence>
<evidence type="ECO:0000313" key="9">
    <source>
        <dbReference type="EMBL" id="OEJ81815.1"/>
    </source>
</evidence>
<evidence type="ECO:0000256" key="2">
    <source>
        <dbReference type="ARBA" id="ARBA00020809"/>
    </source>
</evidence>
<keyword evidence="4" id="KW-0804">Transcription</keyword>
<keyword evidence="5" id="KW-0539">Nucleus</keyword>
<evidence type="ECO:0000259" key="7">
    <source>
        <dbReference type="Pfam" id="PF01191"/>
    </source>
</evidence>
<dbReference type="PANTHER" id="PTHR10535:SF0">
    <property type="entry name" value="DNA-DIRECTED RNA POLYMERASES I, II, AND III SUBUNIT RPABC1"/>
    <property type="match status" value="1"/>
</dbReference>
<dbReference type="PANTHER" id="PTHR10535">
    <property type="entry name" value="DNA-DIRECTED RNA POLYMERASES I, II, AND III SUBUNIT RPABC1"/>
    <property type="match status" value="1"/>
</dbReference>
<dbReference type="GO" id="GO:0005666">
    <property type="term" value="C:RNA polymerase III complex"/>
    <property type="evidence" value="ECO:0007669"/>
    <property type="project" value="UniProtKB-ARBA"/>
</dbReference>
<feature type="domain" description="RNA polymerase Rpb5 N-terminal" evidence="8">
    <location>
        <begin position="7"/>
        <end position="99"/>
    </location>
</feature>
<dbReference type="Gene3D" id="3.90.940.20">
    <property type="entry name" value="RPB5-like RNA polymerase subunit"/>
    <property type="match status" value="1"/>
</dbReference>
<accession>A0A1E5R4H9</accession>
<sequence>MDGDNDRGVSRLWRTYKTVKEMVRDRGYFISDQEIELSLEDFKNKYCDSMGHPQRSMMSFQSNPTEEALEKFPKMGSVWIEFCDEASVGIKTMKNFVIHITEKHFQTGIFIYQNGVTPSAMRLLPTAAPATIETFHEGSLVVNITHHDLVPKHIKLSVEEKQELLKRYRLKESQLPRIQRMDPVALYLGLKRGEIVKIIRNSETSGRYASYRICL</sequence>
<dbReference type="Pfam" id="PF03871">
    <property type="entry name" value="RNA_pol_Rpb5_N"/>
    <property type="match status" value="1"/>
</dbReference>
<dbReference type="Pfam" id="PF01191">
    <property type="entry name" value="RNA_pol_Rpb5_C"/>
    <property type="match status" value="1"/>
</dbReference>
<organism evidence="9 10">
    <name type="scientific">Hanseniaspora osmophila</name>
    <dbReference type="NCBI Taxonomy" id="56408"/>
    <lineage>
        <taxon>Eukaryota</taxon>
        <taxon>Fungi</taxon>
        <taxon>Dikarya</taxon>
        <taxon>Ascomycota</taxon>
        <taxon>Saccharomycotina</taxon>
        <taxon>Saccharomycetes</taxon>
        <taxon>Saccharomycodales</taxon>
        <taxon>Saccharomycodaceae</taxon>
        <taxon>Hanseniaspora</taxon>
    </lineage>
</organism>
<dbReference type="InParanoid" id="A0A1E5R4H9"/>
<dbReference type="InterPro" id="IPR035913">
    <property type="entry name" value="RPB5-like_sf"/>
</dbReference>
<reference evidence="10" key="1">
    <citation type="journal article" date="2016" name="Genome Announc.">
        <title>Genome sequences of three species of Hanseniaspora isolated from spontaneous wine fermentations.</title>
        <authorList>
            <person name="Sternes P.R."/>
            <person name="Lee D."/>
            <person name="Kutyna D.R."/>
            <person name="Borneman A.R."/>
        </authorList>
    </citation>
    <scope>NUCLEOTIDE SEQUENCE [LARGE SCALE GENOMIC DNA]</scope>
    <source>
        <strain evidence="10">AWRI3579</strain>
    </source>
</reference>
<dbReference type="NCBIfam" id="NF007129">
    <property type="entry name" value="PRK09570.1"/>
    <property type="match status" value="1"/>
</dbReference>
<dbReference type="Gene3D" id="3.40.1340.10">
    <property type="entry name" value="RNA polymerase, Rpb5, N-terminal domain"/>
    <property type="match status" value="1"/>
</dbReference>
<dbReference type="STRING" id="56408.A0A1E5R4H9"/>
<dbReference type="InterPro" id="IPR020608">
    <property type="entry name" value="RNA_pol_subH/Rpb5_CS"/>
</dbReference>
<dbReference type="EMBL" id="LPNM01000010">
    <property type="protein sequence ID" value="OEJ81815.1"/>
    <property type="molecule type" value="Genomic_DNA"/>
</dbReference>
<dbReference type="InterPro" id="IPR036710">
    <property type="entry name" value="RNA_pol_Rpb5_N_sf"/>
</dbReference>
<evidence type="ECO:0000313" key="10">
    <source>
        <dbReference type="Proteomes" id="UP000095728"/>
    </source>
</evidence>
<dbReference type="HAMAP" id="MF_00025">
    <property type="entry name" value="RNApol_Rpo5_RPB5"/>
    <property type="match status" value="1"/>
</dbReference>
<dbReference type="AlphaFoldDB" id="A0A1E5R4H9"/>
<feature type="domain" description="RNA polymerase subunit H/Rpb5 C-terminal" evidence="7">
    <location>
        <begin position="142"/>
        <end position="214"/>
    </location>
</feature>
<comment type="caution">
    <text evidence="9">The sequence shown here is derived from an EMBL/GenBank/DDBJ whole genome shotgun (WGS) entry which is preliminary data.</text>
</comment>
<dbReference type="InterPro" id="IPR000783">
    <property type="entry name" value="RNA_pol_subH/Rpb5_C"/>
</dbReference>
<dbReference type="PROSITE" id="PS01110">
    <property type="entry name" value="RNA_POL_H_23KD"/>
    <property type="match status" value="1"/>
</dbReference>
<dbReference type="FunFam" id="3.40.1340.10:FF:000002">
    <property type="entry name" value="DNA-directed RNA polymerases I, II, and III subunit RPABC1"/>
    <property type="match status" value="1"/>
</dbReference>
<dbReference type="InterPro" id="IPR005571">
    <property type="entry name" value="RNA_pol_Rpb5_N"/>
</dbReference>
<dbReference type="GO" id="GO:0006362">
    <property type="term" value="P:transcription elongation by RNA polymerase I"/>
    <property type="evidence" value="ECO:0007669"/>
    <property type="project" value="TreeGrafter"/>
</dbReference>
<dbReference type="InterPro" id="IPR014381">
    <property type="entry name" value="Arch_Rpo5/euc_Rpb5"/>
</dbReference>
<keyword evidence="10" id="KW-1185">Reference proteome</keyword>
<dbReference type="GO" id="GO:0005665">
    <property type="term" value="C:RNA polymerase II, core complex"/>
    <property type="evidence" value="ECO:0007669"/>
    <property type="project" value="TreeGrafter"/>
</dbReference>
<dbReference type="SUPFAM" id="SSF55287">
    <property type="entry name" value="RPB5-like RNA polymerase subunit"/>
    <property type="match status" value="1"/>
</dbReference>
<evidence type="ECO:0000256" key="1">
    <source>
        <dbReference type="ARBA" id="ARBA00004123"/>
    </source>
</evidence>
<dbReference type="Proteomes" id="UP000095728">
    <property type="component" value="Unassembled WGS sequence"/>
</dbReference>
<evidence type="ECO:0000256" key="6">
    <source>
        <dbReference type="ARBA" id="ARBA00025765"/>
    </source>
</evidence>
<dbReference type="FunCoup" id="A0A1E5R4H9">
    <property type="interactions" value="1105"/>
</dbReference>
<dbReference type="SUPFAM" id="SSF53036">
    <property type="entry name" value="Eukaryotic RPB5 N-terminal domain"/>
    <property type="match status" value="1"/>
</dbReference>
<evidence type="ECO:0000259" key="8">
    <source>
        <dbReference type="Pfam" id="PF03871"/>
    </source>
</evidence>
<proteinExistence type="inferred from homology"/>
<dbReference type="FunFam" id="3.90.940.20:FF:000001">
    <property type="entry name" value="DNA-directed RNA polymerases I, II, and III subunit RPABC1"/>
    <property type="match status" value="1"/>
</dbReference>
<evidence type="ECO:0000256" key="4">
    <source>
        <dbReference type="ARBA" id="ARBA00023163"/>
    </source>
</evidence>